<dbReference type="Pfam" id="PF01121">
    <property type="entry name" value="CoaE"/>
    <property type="match status" value="1"/>
</dbReference>
<keyword evidence="6 8" id="KW-0067">ATP-binding</keyword>
<keyword evidence="2 8" id="KW-0963">Cytoplasm</keyword>
<dbReference type="GO" id="GO:0005737">
    <property type="term" value="C:cytoplasm"/>
    <property type="evidence" value="ECO:0007669"/>
    <property type="project" value="UniProtKB-SubCell"/>
</dbReference>
<evidence type="ECO:0000313" key="11">
    <source>
        <dbReference type="EMBL" id="MDT2637288.1"/>
    </source>
</evidence>
<proteinExistence type="inferred from homology"/>
<name>A0AAP5NKF0_9ENTE</name>
<dbReference type="EMBL" id="JARPYR010000003">
    <property type="protein sequence ID" value="MDT2595883.1"/>
    <property type="molecule type" value="Genomic_DNA"/>
</dbReference>
<sequence>MTFVLGITGGIASGKTTVVRFFKKEGFPVVDGDIIARKVVEPETDGLKALEKNFGPTILQSNGKLDRKKLGSIIFSDEKKRQLVDETLDPFIRGEISRQIQEAKKSNDLVIVDIPLLYERHYEMLMDKVAVVYVSPAIQLKRLMARNELSEKEALMRINSQLSLEEKKKRADILFDNCDSIETTHKQVLDWLKENKFVS</sequence>
<evidence type="ECO:0000256" key="8">
    <source>
        <dbReference type="HAMAP-Rule" id="MF_00376"/>
    </source>
</evidence>
<evidence type="ECO:0000313" key="10">
    <source>
        <dbReference type="EMBL" id="MDT2595883.1"/>
    </source>
</evidence>
<evidence type="ECO:0000256" key="5">
    <source>
        <dbReference type="ARBA" id="ARBA00022777"/>
    </source>
</evidence>
<dbReference type="Proteomes" id="UP001245561">
    <property type="component" value="Unassembled WGS sequence"/>
</dbReference>
<keyword evidence="7 8" id="KW-0173">Coenzyme A biosynthesis</keyword>
<accession>A0AAP5NKF0</accession>
<dbReference type="PANTHER" id="PTHR10695">
    <property type="entry name" value="DEPHOSPHO-COA KINASE-RELATED"/>
    <property type="match status" value="1"/>
</dbReference>
<comment type="caution">
    <text evidence="11">The sequence shown here is derived from an EMBL/GenBank/DDBJ whole genome shotgun (WGS) entry which is preliminary data.</text>
</comment>
<gene>
    <name evidence="8 11" type="primary">coaE</name>
    <name evidence="11" type="ORF">P7D36_07145</name>
    <name evidence="10" type="ORF">P7D39_02440</name>
</gene>
<comment type="subcellular location">
    <subcellularLocation>
        <location evidence="8">Cytoplasm</location>
    </subcellularLocation>
</comment>
<dbReference type="Gene3D" id="3.40.50.300">
    <property type="entry name" value="P-loop containing nucleotide triphosphate hydrolases"/>
    <property type="match status" value="1"/>
</dbReference>
<dbReference type="PROSITE" id="PS51219">
    <property type="entry name" value="DPCK"/>
    <property type="match status" value="1"/>
</dbReference>
<evidence type="ECO:0000313" key="12">
    <source>
        <dbReference type="Proteomes" id="UP001245561"/>
    </source>
</evidence>
<evidence type="ECO:0000313" key="13">
    <source>
        <dbReference type="Proteomes" id="UP001256547"/>
    </source>
</evidence>
<dbReference type="SUPFAM" id="SSF52540">
    <property type="entry name" value="P-loop containing nucleoside triphosphate hydrolases"/>
    <property type="match status" value="1"/>
</dbReference>
<comment type="catalytic activity">
    <reaction evidence="8">
        <text>3'-dephospho-CoA + ATP = ADP + CoA + H(+)</text>
        <dbReference type="Rhea" id="RHEA:18245"/>
        <dbReference type="ChEBI" id="CHEBI:15378"/>
        <dbReference type="ChEBI" id="CHEBI:30616"/>
        <dbReference type="ChEBI" id="CHEBI:57287"/>
        <dbReference type="ChEBI" id="CHEBI:57328"/>
        <dbReference type="ChEBI" id="CHEBI:456216"/>
        <dbReference type="EC" id="2.7.1.24"/>
    </reaction>
</comment>
<dbReference type="GO" id="GO:0004140">
    <property type="term" value="F:dephospho-CoA kinase activity"/>
    <property type="evidence" value="ECO:0007669"/>
    <property type="project" value="UniProtKB-UniRule"/>
</dbReference>
<dbReference type="CDD" id="cd02022">
    <property type="entry name" value="DPCK"/>
    <property type="match status" value="1"/>
</dbReference>
<evidence type="ECO:0000256" key="9">
    <source>
        <dbReference type="NCBIfam" id="TIGR00152"/>
    </source>
</evidence>
<feature type="binding site" evidence="8">
    <location>
        <begin position="12"/>
        <end position="17"/>
    </location>
    <ligand>
        <name>ATP</name>
        <dbReference type="ChEBI" id="CHEBI:30616"/>
    </ligand>
</feature>
<evidence type="ECO:0000256" key="2">
    <source>
        <dbReference type="ARBA" id="ARBA00022490"/>
    </source>
</evidence>
<keyword evidence="5 8" id="KW-0418">Kinase</keyword>
<evidence type="ECO:0000256" key="3">
    <source>
        <dbReference type="ARBA" id="ARBA00022679"/>
    </source>
</evidence>
<evidence type="ECO:0000256" key="1">
    <source>
        <dbReference type="ARBA" id="ARBA00009018"/>
    </source>
</evidence>
<comment type="pathway">
    <text evidence="8">Cofactor biosynthesis; coenzyme A biosynthesis; CoA from (R)-pantothenate: step 5/5.</text>
</comment>
<dbReference type="RefSeq" id="WP_137603360.1">
    <property type="nucleotide sequence ID" value="NZ_JARPYR010000003.1"/>
</dbReference>
<dbReference type="NCBIfam" id="TIGR00152">
    <property type="entry name" value="dephospho-CoA kinase"/>
    <property type="match status" value="1"/>
</dbReference>
<dbReference type="InterPro" id="IPR027417">
    <property type="entry name" value="P-loop_NTPase"/>
</dbReference>
<comment type="similarity">
    <text evidence="1 8">Belongs to the CoaE family.</text>
</comment>
<dbReference type="AlphaFoldDB" id="A0AAP5NKF0"/>
<keyword evidence="13" id="KW-1185">Reference proteome</keyword>
<dbReference type="FunFam" id="3.40.50.300:FF:000991">
    <property type="entry name" value="Dephospho-CoA kinase"/>
    <property type="match status" value="1"/>
</dbReference>
<dbReference type="GO" id="GO:0015937">
    <property type="term" value="P:coenzyme A biosynthetic process"/>
    <property type="evidence" value="ECO:0007669"/>
    <property type="project" value="UniProtKB-UniRule"/>
</dbReference>
<comment type="function">
    <text evidence="8">Catalyzes the phosphorylation of the 3'-hydroxyl group of dephosphocoenzyme A to form coenzyme A.</text>
</comment>
<keyword evidence="3 8" id="KW-0808">Transferase</keyword>
<dbReference type="HAMAP" id="MF_00376">
    <property type="entry name" value="Dephospho_CoA_kinase"/>
    <property type="match status" value="1"/>
</dbReference>
<protein>
    <recommendedName>
        <fullName evidence="8 9">Dephospho-CoA kinase</fullName>
        <ecNumber evidence="8 9">2.7.1.24</ecNumber>
    </recommendedName>
    <alternativeName>
        <fullName evidence="8">Dephosphocoenzyme A kinase</fullName>
    </alternativeName>
</protein>
<evidence type="ECO:0000256" key="6">
    <source>
        <dbReference type="ARBA" id="ARBA00022840"/>
    </source>
</evidence>
<reference evidence="11 13" key="1">
    <citation type="submission" date="2023-03" db="EMBL/GenBank/DDBJ databases">
        <authorList>
            <person name="Shen W."/>
            <person name="Cai J."/>
        </authorList>
    </citation>
    <scope>NUCLEOTIDE SEQUENCE</scope>
    <source>
        <strain evidence="11">P55-2</strain>
        <strain evidence="10 13">P72-2</strain>
    </source>
</reference>
<keyword evidence="4 8" id="KW-0547">Nucleotide-binding</keyword>
<dbReference type="EC" id="2.7.1.24" evidence="8 9"/>
<evidence type="ECO:0000256" key="7">
    <source>
        <dbReference type="ARBA" id="ARBA00022993"/>
    </source>
</evidence>
<dbReference type="GO" id="GO:0005524">
    <property type="term" value="F:ATP binding"/>
    <property type="evidence" value="ECO:0007669"/>
    <property type="project" value="UniProtKB-UniRule"/>
</dbReference>
<evidence type="ECO:0000256" key="4">
    <source>
        <dbReference type="ARBA" id="ARBA00022741"/>
    </source>
</evidence>
<dbReference type="PANTHER" id="PTHR10695:SF46">
    <property type="entry name" value="BIFUNCTIONAL COENZYME A SYNTHASE-RELATED"/>
    <property type="match status" value="1"/>
</dbReference>
<dbReference type="EMBL" id="JARPYT010000008">
    <property type="protein sequence ID" value="MDT2637288.1"/>
    <property type="molecule type" value="Genomic_DNA"/>
</dbReference>
<dbReference type="Proteomes" id="UP001256547">
    <property type="component" value="Unassembled WGS sequence"/>
</dbReference>
<dbReference type="InterPro" id="IPR001977">
    <property type="entry name" value="Depp_CoAkinase"/>
</dbReference>
<organism evidence="11 12">
    <name type="scientific">Enterococcus dongliensis</name>
    <dbReference type="NCBI Taxonomy" id="2559925"/>
    <lineage>
        <taxon>Bacteria</taxon>
        <taxon>Bacillati</taxon>
        <taxon>Bacillota</taxon>
        <taxon>Bacilli</taxon>
        <taxon>Lactobacillales</taxon>
        <taxon>Enterococcaceae</taxon>
        <taxon>Enterococcus</taxon>
    </lineage>
</organism>